<keyword evidence="4" id="KW-1003">Cell membrane</keyword>
<sequence length="370" mass="37451">MTTSRSPQADPTVHAPAKAGGLRPVLRIGPTSWRVHPRAALCATVAGVLVLLLLVVNLSYGDLKIPFSDVVRALLGDSSGVNSFIVREVRLPEAAVALLAGLALGLSGALIQTIARNPLASPDVIGVNAGAAAGAVGYIVLFSAADSGVPAGVSADLALPLAAFCGALIATALLYAAGWRGGLDGRRLVLVGIGIAAALTACTSWLLVTARLQTAASAQVWLSGSLTGANGSNVTWLLVVIVLVAPVALWLGSTLNIVELGDDTARALGIRTTSAQALALLCAVLLAAVAVSAVGPIGFVAFVCPQIARRLAGTSRPPLLTSALAGAVLVQAADVITRLWLTGLAVGVVTSLIGAPYFIYLLIRNQRQAP</sequence>
<evidence type="ECO:0000256" key="4">
    <source>
        <dbReference type="ARBA" id="ARBA00022475"/>
    </source>
</evidence>
<feature type="transmembrane region" description="Helical" evidence="8">
    <location>
        <begin position="234"/>
        <end position="258"/>
    </location>
</feature>
<dbReference type="FunFam" id="1.10.3470.10:FF:000001">
    <property type="entry name" value="Vitamin B12 ABC transporter permease BtuC"/>
    <property type="match status" value="1"/>
</dbReference>
<feature type="transmembrane region" description="Helical" evidence="8">
    <location>
        <begin position="124"/>
        <end position="145"/>
    </location>
</feature>
<name>A0A916SUQ6_9MICO</name>
<dbReference type="AlphaFoldDB" id="A0A916SUQ6"/>
<evidence type="ECO:0000256" key="2">
    <source>
        <dbReference type="ARBA" id="ARBA00007935"/>
    </source>
</evidence>
<dbReference type="Gene3D" id="1.10.3470.10">
    <property type="entry name" value="ABC transporter involved in vitamin B12 uptake, BtuC"/>
    <property type="match status" value="1"/>
</dbReference>
<protein>
    <submittedName>
        <fullName evidence="9">Iron ABC transporter</fullName>
    </submittedName>
</protein>
<dbReference type="InterPro" id="IPR000522">
    <property type="entry name" value="ABC_transptr_permease_BtuC"/>
</dbReference>
<keyword evidence="6 8" id="KW-1133">Transmembrane helix</keyword>
<evidence type="ECO:0000256" key="3">
    <source>
        <dbReference type="ARBA" id="ARBA00022448"/>
    </source>
</evidence>
<keyword evidence="7 8" id="KW-0472">Membrane</keyword>
<dbReference type="GO" id="GO:0005886">
    <property type="term" value="C:plasma membrane"/>
    <property type="evidence" value="ECO:0007669"/>
    <property type="project" value="UniProtKB-SubCell"/>
</dbReference>
<comment type="similarity">
    <text evidence="2">Belongs to the binding-protein-dependent transport system permease family. FecCD subfamily.</text>
</comment>
<feature type="transmembrane region" description="Helical" evidence="8">
    <location>
        <begin position="157"/>
        <end position="176"/>
    </location>
</feature>
<dbReference type="SUPFAM" id="SSF81345">
    <property type="entry name" value="ABC transporter involved in vitamin B12 uptake, BtuC"/>
    <property type="match status" value="1"/>
</dbReference>
<feature type="transmembrane region" description="Helical" evidence="8">
    <location>
        <begin position="39"/>
        <end position="60"/>
    </location>
</feature>
<feature type="transmembrane region" description="Helical" evidence="8">
    <location>
        <begin position="94"/>
        <end position="112"/>
    </location>
</feature>
<accession>A0A916SUQ6</accession>
<dbReference type="GO" id="GO:0033214">
    <property type="term" value="P:siderophore-iron import into cell"/>
    <property type="evidence" value="ECO:0007669"/>
    <property type="project" value="TreeGrafter"/>
</dbReference>
<dbReference type="InterPro" id="IPR037294">
    <property type="entry name" value="ABC_BtuC-like"/>
</dbReference>
<dbReference type="EMBL" id="BMHI01000001">
    <property type="protein sequence ID" value="GGB17640.1"/>
    <property type="molecule type" value="Genomic_DNA"/>
</dbReference>
<feature type="transmembrane region" description="Helical" evidence="8">
    <location>
        <begin position="339"/>
        <end position="363"/>
    </location>
</feature>
<gene>
    <name evidence="9" type="ORF">GCM10011492_04330</name>
</gene>
<proteinExistence type="inferred from homology"/>
<comment type="subcellular location">
    <subcellularLocation>
        <location evidence="1">Cell membrane</location>
        <topology evidence="1">Multi-pass membrane protein</topology>
    </subcellularLocation>
</comment>
<feature type="transmembrane region" description="Helical" evidence="8">
    <location>
        <begin position="278"/>
        <end position="308"/>
    </location>
</feature>
<evidence type="ECO:0000313" key="9">
    <source>
        <dbReference type="EMBL" id="GGB17640.1"/>
    </source>
</evidence>
<keyword evidence="3" id="KW-0813">Transport</keyword>
<reference evidence="9" key="2">
    <citation type="submission" date="2020-09" db="EMBL/GenBank/DDBJ databases">
        <authorList>
            <person name="Sun Q."/>
            <person name="Zhou Y."/>
        </authorList>
    </citation>
    <scope>NUCLEOTIDE SEQUENCE</scope>
    <source>
        <strain evidence="9">CGMCC 1.15085</strain>
    </source>
</reference>
<dbReference type="Proteomes" id="UP000636793">
    <property type="component" value="Unassembled WGS sequence"/>
</dbReference>
<dbReference type="PANTHER" id="PTHR30472">
    <property type="entry name" value="FERRIC ENTEROBACTIN TRANSPORT SYSTEM PERMEASE PROTEIN"/>
    <property type="match status" value="1"/>
</dbReference>
<keyword evidence="10" id="KW-1185">Reference proteome</keyword>
<dbReference type="PANTHER" id="PTHR30472:SF24">
    <property type="entry name" value="FERRIC ENTEROBACTIN TRANSPORT SYSTEM PERMEASE PROTEIN FEPG"/>
    <property type="match status" value="1"/>
</dbReference>
<dbReference type="Pfam" id="PF01032">
    <property type="entry name" value="FecCD"/>
    <property type="match status" value="1"/>
</dbReference>
<dbReference type="CDD" id="cd06550">
    <property type="entry name" value="TM_ABC_iron-siderophores_like"/>
    <property type="match status" value="1"/>
</dbReference>
<keyword evidence="5 8" id="KW-0812">Transmembrane</keyword>
<comment type="caution">
    <text evidence="9">The sequence shown here is derived from an EMBL/GenBank/DDBJ whole genome shotgun (WGS) entry which is preliminary data.</text>
</comment>
<evidence type="ECO:0000256" key="1">
    <source>
        <dbReference type="ARBA" id="ARBA00004651"/>
    </source>
</evidence>
<organism evidence="9 10">
    <name type="scientific">Flexivirga endophytica</name>
    <dbReference type="NCBI Taxonomy" id="1849103"/>
    <lineage>
        <taxon>Bacteria</taxon>
        <taxon>Bacillati</taxon>
        <taxon>Actinomycetota</taxon>
        <taxon>Actinomycetes</taxon>
        <taxon>Micrococcales</taxon>
        <taxon>Dermacoccaceae</taxon>
        <taxon>Flexivirga</taxon>
    </lineage>
</organism>
<dbReference type="GO" id="GO:0022857">
    <property type="term" value="F:transmembrane transporter activity"/>
    <property type="evidence" value="ECO:0007669"/>
    <property type="project" value="InterPro"/>
</dbReference>
<evidence type="ECO:0000256" key="5">
    <source>
        <dbReference type="ARBA" id="ARBA00022692"/>
    </source>
</evidence>
<evidence type="ECO:0000256" key="8">
    <source>
        <dbReference type="SAM" id="Phobius"/>
    </source>
</evidence>
<evidence type="ECO:0000256" key="7">
    <source>
        <dbReference type="ARBA" id="ARBA00023136"/>
    </source>
</evidence>
<reference evidence="9" key="1">
    <citation type="journal article" date="2014" name="Int. J. Syst. Evol. Microbiol.">
        <title>Complete genome sequence of Corynebacterium casei LMG S-19264T (=DSM 44701T), isolated from a smear-ripened cheese.</title>
        <authorList>
            <consortium name="US DOE Joint Genome Institute (JGI-PGF)"/>
            <person name="Walter F."/>
            <person name="Albersmeier A."/>
            <person name="Kalinowski J."/>
            <person name="Ruckert C."/>
        </authorList>
    </citation>
    <scope>NUCLEOTIDE SEQUENCE</scope>
    <source>
        <strain evidence="9">CGMCC 1.15085</strain>
    </source>
</reference>
<evidence type="ECO:0000313" key="10">
    <source>
        <dbReference type="Proteomes" id="UP000636793"/>
    </source>
</evidence>
<feature type="transmembrane region" description="Helical" evidence="8">
    <location>
        <begin position="188"/>
        <end position="208"/>
    </location>
</feature>
<evidence type="ECO:0000256" key="6">
    <source>
        <dbReference type="ARBA" id="ARBA00022989"/>
    </source>
</evidence>